<sequence>MDCQTENRGFKRGWLDGAHPPDVFRTDSSFWKGNAVGVGQGRICNTALRIHVIVPRNCDR</sequence>
<name>A0A414ANH3_9FIRM</name>
<accession>A0A414ANH3</accession>
<dbReference type="AlphaFoldDB" id="A0A414ANH3"/>
<dbReference type="Proteomes" id="UP000283975">
    <property type="component" value="Unassembled WGS sequence"/>
</dbReference>
<dbReference type="EMBL" id="QSHZ01000032">
    <property type="protein sequence ID" value="RHC51642.1"/>
    <property type="molecule type" value="Genomic_DNA"/>
</dbReference>
<gene>
    <name evidence="1" type="ORF">DW839_24240</name>
</gene>
<protein>
    <submittedName>
        <fullName evidence="1">Uncharacterized protein</fullName>
    </submittedName>
</protein>
<comment type="caution">
    <text evidence="1">The sequence shown here is derived from an EMBL/GenBank/DDBJ whole genome shotgun (WGS) entry which is preliminary data.</text>
</comment>
<reference evidence="1 2" key="1">
    <citation type="submission" date="2018-08" db="EMBL/GenBank/DDBJ databases">
        <title>A genome reference for cultivated species of the human gut microbiota.</title>
        <authorList>
            <person name="Zou Y."/>
            <person name="Xue W."/>
            <person name="Luo G."/>
        </authorList>
    </citation>
    <scope>NUCLEOTIDE SEQUENCE [LARGE SCALE GENOMIC DNA]</scope>
    <source>
        <strain evidence="1 2">AM35-14</strain>
    </source>
</reference>
<evidence type="ECO:0000313" key="1">
    <source>
        <dbReference type="EMBL" id="RHC51642.1"/>
    </source>
</evidence>
<evidence type="ECO:0000313" key="2">
    <source>
        <dbReference type="Proteomes" id="UP000283975"/>
    </source>
</evidence>
<organism evidence="1 2">
    <name type="scientific">Enterocloster bolteae</name>
    <dbReference type="NCBI Taxonomy" id="208479"/>
    <lineage>
        <taxon>Bacteria</taxon>
        <taxon>Bacillati</taxon>
        <taxon>Bacillota</taxon>
        <taxon>Clostridia</taxon>
        <taxon>Lachnospirales</taxon>
        <taxon>Lachnospiraceae</taxon>
        <taxon>Enterocloster</taxon>
    </lineage>
</organism>
<proteinExistence type="predicted"/>